<proteinExistence type="predicted"/>
<dbReference type="EMBL" id="CAJHJT010000034">
    <property type="protein sequence ID" value="CAD7002925.1"/>
    <property type="molecule type" value="Genomic_DNA"/>
</dbReference>
<gene>
    <name evidence="2" type="ORF">CCAP1982_LOCUS11391</name>
</gene>
<feature type="region of interest" description="Disordered" evidence="1">
    <location>
        <begin position="89"/>
        <end position="109"/>
    </location>
</feature>
<accession>A0A811UY05</accession>
<evidence type="ECO:0000313" key="2">
    <source>
        <dbReference type="EMBL" id="CAD7002925.1"/>
    </source>
</evidence>
<evidence type="ECO:0000256" key="1">
    <source>
        <dbReference type="SAM" id="MobiDB-lite"/>
    </source>
</evidence>
<name>A0A811UY05_CERCA</name>
<comment type="caution">
    <text evidence="2">The sequence shown here is derived from an EMBL/GenBank/DDBJ whole genome shotgun (WGS) entry which is preliminary data.</text>
</comment>
<organism evidence="2 3">
    <name type="scientific">Ceratitis capitata</name>
    <name type="common">Mediterranean fruit fly</name>
    <name type="synonym">Tephritis capitata</name>
    <dbReference type="NCBI Taxonomy" id="7213"/>
    <lineage>
        <taxon>Eukaryota</taxon>
        <taxon>Metazoa</taxon>
        <taxon>Ecdysozoa</taxon>
        <taxon>Arthropoda</taxon>
        <taxon>Hexapoda</taxon>
        <taxon>Insecta</taxon>
        <taxon>Pterygota</taxon>
        <taxon>Neoptera</taxon>
        <taxon>Endopterygota</taxon>
        <taxon>Diptera</taxon>
        <taxon>Brachycera</taxon>
        <taxon>Muscomorpha</taxon>
        <taxon>Tephritoidea</taxon>
        <taxon>Tephritidae</taxon>
        <taxon>Ceratitis</taxon>
        <taxon>Ceratitis</taxon>
    </lineage>
</organism>
<feature type="compositionally biased region" description="Low complexity" evidence="1">
    <location>
        <begin position="89"/>
        <end position="108"/>
    </location>
</feature>
<keyword evidence="3" id="KW-1185">Reference proteome</keyword>
<protein>
    <submittedName>
        <fullName evidence="2">(Mediterranean fruit fly) hypothetical protein</fullName>
    </submittedName>
</protein>
<evidence type="ECO:0000313" key="3">
    <source>
        <dbReference type="Proteomes" id="UP000606786"/>
    </source>
</evidence>
<dbReference type="Proteomes" id="UP000606786">
    <property type="component" value="Unassembled WGS sequence"/>
</dbReference>
<reference evidence="2" key="1">
    <citation type="submission" date="2020-11" db="EMBL/GenBank/DDBJ databases">
        <authorList>
            <person name="Whitehead M."/>
        </authorList>
    </citation>
    <scope>NUCLEOTIDE SEQUENCE</scope>
    <source>
        <strain evidence="2">EGII</strain>
    </source>
</reference>
<dbReference type="AlphaFoldDB" id="A0A811UY05"/>
<sequence length="179" mass="20074">MVLNVYHEFLKNKEVKRREERRGSEVSSTRFFPTNSIYIEKRKSTKIEAEAAHPTRFTNEKCLHKNIYLRLRPAASMPTASAIINVKANSSNSSSGSESSGSDSNGNDITRTNSNVSFAASLWQHFQRTHTTTATAFHCFYSCLFLFGLPAGNSANTYHSPLLLAAPAARRRKKYLCSF</sequence>